<reference evidence="1 2" key="1">
    <citation type="journal article" date="2014" name="Genome Announc.">
        <title>Complete Genome Sequence of Mycoplasma ovis Strain Michigan, a Hemoplasma of Sheep with Two Distinct 16S rRNA Genes.</title>
        <authorList>
            <person name="Deshuillers P.L."/>
            <person name="Santos A.P."/>
            <person name="do Nascimento N.C."/>
            <person name="Hampel J.A."/>
            <person name="Bergin I.L."/>
            <person name="Dyson M.C."/>
            <person name="Messick J.B."/>
        </authorList>
    </citation>
    <scope>NUCLEOTIDE SEQUENCE [LARGE SCALE GENOMIC DNA]</scope>
    <source>
        <strain evidence="1 2">Michigan</strain>
    </source>
</reference>
<dbReference type="RefSeq" id="WP_024071422.1">
    <property type="nucleotide sequence ID" value="NC_023062.1"/>
</dbReference>
<proteinExistence type="predicted"/>
<evidence type="ECO:0000313" key="1">
    <source>
        <dbReference type="EMBL" id="AHC40408.1"/>
    </source>
</evidence>
<keyword evidence="2" id="KW-1185">Reference proteome</keyword>
<dbReference type="EMBL" id="CP006935">
    <property type="protein sequence ID" value="AHC40408.1"/>
    <property type="molecule type" value="Genomic_DNA"/>
</dbReference>
<protein>
    <submittedName>
        <fullName evidence="1">Uncharacterized protein</fullName>
    </submittedName>
</protein>
<name>A0ABN4BLY3_9MOLU</name>
<organism evidence="1 2">
    <name type="scientific">Mycoplasma ovis str. Michigan</name>
    <dbReference type="NCBI Taxonomy" id="1415773"/>
    <lineage>
        <taxon>Bacteria</taxon>
        <taxon>Bacillati</taxon>
        <taxon>Mycoplasmatota</taxon>
        <taxon>Mollicutes</taxon>
        <taxon>Mycoplasmataceae</taxon>
        <taxon>Mycoplasma</taxon>
    </lineage>
</organism>
<accession>A0ABN4BLY3</accession>
<sequence length="123" mass="14243">MSAGELIVCQPKDTSRSNPSLFYLWWIKDMDTKTGLNQYYFPIESINMSGHKMTFIFKDNAKHLSSGKELDLKNRWTQRPGVEKINGKTLDSICKIETNTLKCNGCSYKLVTQKDYRLVYGNY</sequence>
<dbReference type="Proteomes" id="UP000018745">
    <property type="component" value="Chromosome"/>
</dbReference>
<evidence type="ECO:0000313" key="2">
    <source>
        <dbReference type="Proteomes" id="UP000018745"/>
    </source>
</evidence>
<gene>
    <name evidence="1" type="ORF">OVS_03275</name>
</gene>